<reference evidence="1 2" key="1">
    <citation type="submission" date="2015-03" db="EMBL/GenBank/DDBJ databases">
        <title>Draft genome sequence of Elstera litoralis.</title>
        <authorList>
            <person name="Rahalkar M.C."/>
            <person name="Dhakephalkar P.K."/>
            <person name="Pore S.D."/>
            <person name="Arora P."/>
            <person name="Kapse N.G."/>
            <person name="Pandit P.S."/>
        </authorList>
    </citation>
    <scope>NUCLEOTIDE SEQUENCE [LARGE SCALE GENOMIC DNA]</scope>
    <source>
        <strain evidence="1 2">Dia-1</strain>
    </source>
</reference>
<dbReference type="InterPro" id="IPR029058">
    <property type="entry name" value="AB_hydrolase_fold"/>
</dbReference>
<organism evidence="1 2">
    <name type="scientific">Elstera litoralis</name>
    <dbReference type="NCBI Taxonomy" id="552518"/>
    <lineage>
        <taxon>Bacteria</taxon>
        <taxon>Pseudomonadati</taxon>
        <taxon>Pseudomonadota</taxon>
        <taxon>Alphaproteobacteria</taxon>
        <taxon>Rhodospirillales</taxon>
        <taxon>Rhodospirillaceae</taxon>
        <taxon>Elstera</taxon>
    </lineage>
</organism>
<dbReference type="RefSeq" id="WP_045776208.1">
    <property type="nucleotide sequence ID" value="NZ_LAJY01000330.1"/>
</dbReference>
<dbReference type="SUPFAM" id="SSF53474">
    <property type="entry name" value="alpha/beta-Hydrolases"/>
    <property type="match status" value="1"/>
</dbReference>
<name>A0A0F3IR36_9PROT</name>
<dbReference type="Proteomes" id="UP000033774">
    <property type="component" value="Unassembled WGS sequence"/>
</dbReference>
<evidence type="ECO:0008006" key="3">
    <source>
        <dbReference type="Google" id="ProtNLM"/>
    </source>
</evidence>
<dbReference type="AlphaFoldDB" id="A0A0F3IR36"/>
<keyword evidence="2" id="KW-1185">Reference proteome</keyword>
<feature type="non-terminal residue" evidence="1">
    <location>
        <position position="1"/>
    </location>
</feature>
<dbReference type="Gene3D" id="3.40.50.1820">
    <property type="entry name" value="alpha/beta hydrolase"/>
    <property type="match status" value="1"/>
</dbReference>
<sequence length="93" mass="9977">ARISAQDAPTLAALWRSLAETDARAALRNCGLPLRVLLGAQSRIYGSKLADFYRETYPDARLTLLDGAGHAPQIEQPDAVNAALAEFVAEVRG</sequence>
<protein>
    <recommendedName>
        <fullName evidence="3">Alpha/beta hydrolase</fullName>
    </recommendedName>
</protein>
<gene>
    <name evidence="1" type="ORF">VZ95_12910</name>
</gene>
<comment type="caution">
    <text evidence="1">The sequence shown here is derived from an EMBL/GenBank/DDBJ whole genome shotgun (WGS) entry which is preliminary data.</text>
</comment>
<dbReference type="EMBL" id="LAJY01000330">
    <property type="protein sequence ID" value="KJV09210.1"/>
    <property type="molecule type" value="Genomic_DNA"/>
</dbReference>
<accession>A0A0F3IR36</accession>
<proteinExistence type="predicted"/>
<evidence type="ECO:0000313" key="2">
    <source>
        <dbReference type="Proteomes" id="UP000033774"/>
    </source>
</evidence>
<evidence type="ECO:0000313" key="1">
    <source>
        <dbReference type="EMBL" id="KJV09210.1"/>
    </source>
</evidence>